<sequence>MIALLVILGIIAVGAIAGTLTLLASDGYGRTPKREYVRIF</sequence>
<evidence type="ECO:0000313" key="1">
    <source>
        <dbReference type="EMBL" id="MEN1946696.1"/>
    </source>
</evidence>
<keyword evidence="2" id="KW-1185">Reference proteome</keyword>
<evidence type="ECO:0000313" key="2">
    <source>
        <dbReference type="Proteomes" id="UP001425155"/>
    </source>
</evidence>
<dbReference type="Proteomes" id="UP001425155">
    <property type="component" value="Unassembled WGS sequence"/>
</dbReference>
<reference evidence="1 2" key="1">
    <citation type="submission" date="2024-03" db="EMBL/GenBank/DDBJ databases">
        <title>YIM 134122 draft genome.</title>
        <authorList>
            <person name="Zuo S."/>
            <person name="Xiong L."/>
        </authorList>
    </citation>
    <scope>NUCLEOTIDE SEQUENCE [LARGE SCALE GENOMIC DNA]</scope>
    <source>
        <strain evidence="1 2">YIM 134122</strain>
    </source>
</reference>
<gene>
    <name evidence="1" type="ORF">WJX64_09070</name>
</gene>
<name>A0ABU9W3W6_9MICO</name>
<accession>A0ABU9W3W6</accession>
<proteinExistence type="predicted"/>
<dbReference type="RefSeq" id="WP_342113238.1">
    <property type="nucleotide sequence ID" value="NZ_JBCAUN010000002.1"/>
</dbReference>
<dbReference type="EMBL" id="JBCLVG010000002">
    <property type="protein sequence ID" value="MEN1946696.1"/>
    <property type="molecule type" value="Genomic_DNA"/>
</dbReference>
<organism evidence="1 2">
    <name type="scientific">Leifsonia stereocauli</name>
    <dbReference type="NCBI Taxonomy" id="3134136"/>
    <lineage>
        <taxon>Bacteria</taxon>
        <taxon>Bacillati</taxon>
        <taxon>Actinomycetota</taxon>
        <taxon>Actinomycetes</taxon>
        <taxon>Micrococcales</taxon>
        <taxon>Microbacteriaceae</taxon>
        <taxon>Leifsonia</taxon>
    </lineage>
</organism>
<protein>
    <submittedName>
        <fullName evidence="1">Uncharacterized protein</fullName>
    </submittedName>
</protein>
<comment type="caution">
    <text evidence="1">The sequence shown here is derived from an EMBL/GenBank/DDBJ whole genome shotgun (WGS) entry which is preliminary data.</text>
</comment>